<dbReference type="GO" id="GO:0016192">
    <property type="term" value="P:vesicle-mediated transport"/>
    <property type="evidence" value="ECO:0007669"/>
    <property type="project" value="InterPro"/>
</dbReference>
<dbReference type="Pfam" id="PF00995">
    <property type="entry name" value="Sec1"/>
    <property type="match status" value="1"/>
</dbReference>
<proteinExistence type="inferred from homology"/>
<dbReference type="VEuPathDB" id="TriTrypDB:TcBrA4_0024490"/>
<dbReference type="EMBL" id="PRFC01000038">
    <property type="protein sequence ID" value="PWV14228.1"/>
    <property type="molecule type" value="Genomic_DNA"/>
</dbReference>
<dbReference type="InterPro" id="IPR036045">
    <property type="entry name" value="Sec1-like_sf"/>
</dbReference>
<dbReference type="Proteomes" id="UP000246078">
    <property type="component" value="Unassembled WGS sequence"/>
</dbReference>
<organism evidence="2 3">
    <name type="scientific">Trypanosoma cruzi</name>
    <dbReference type="NCBI Taxonomy" id="5693"/>
    <lineage>
        <taxon>Eukaryota</taxon>
        <taxon>Discoba</taxon>
        <taxon>Euglenozoa</taxon>
        <taxon>Kinetoplastea</taxon>
        <taxon>Metakinetoplastina</taxon>
        <taxon>Trypanosomatida</taxon>
        <taxon>Trypanosomatidae</taxon>
        <taxon>Trypanosoma</taxon>
        <taxon>Schizotrypanum</taxon>
    </lineage>
</organism>
<dbReference type="SUPFAM" id="SSF56815">
    <property type="entry name" value="Sec1/munc18-like (SM) proteins"/>
    <property type="match status" value="1"/>
</dbReference>
<dbReference type="VEuPathDB" id="TriTrypDB:TcG_05767"/>
<dbReference type="VEuPathDB" id="TriTrypDB:TcCL_NonESM09869"/>
<evidence type="ECO:0000313" key="2">
    <source>
        <dbReference type="EMBL" id="PWV14228.1"/>
    </source>
</evidence>
<dbReference type="Gene3D" id="3.40.50.1910">
    <property type="match status" value="1"/>
</dbReference>
<comment type="similarity">
    <text evidence="1">Belongs to the STXBP/unc-18/SEC1 family.</text>
</comment>
<sequence>MAKVPHRDAHIFALGCTPHRRLQQLVRARIAPKAMRLKDIMLDFVATEVLVFHPSMQNGFPQLLSPLSPPTRESVLNVAESLIVAAFHAMNNGVPVIRHQNRGSICHGFARTFFEGFSGSATTSRISLSGADSRGNPVRIIVDWGCVTVTPLMHQRTSQFLLDELMPLEKKVYEQTCRNRLGVGSKRQ</sequence>
<dbReference type="VEuPathDB" id="TriTrypDB:C4B63_103g79"/>
<dbReference type="InterPro" id="IPR027482">
    <property type="entry name" value="Sec1-like_dom2"/>
</dbReference>
<dbReference type="VEuPathDB" id="TriTrypDB:TcYC6_0039540"/>
<dbReference type="VEuPathDB" id="TriTrypDB:C3747_38g156"/>
<name>A0A2V2X049_TRYCR</name>
<dbReference type="AlphaFoldDB" id="A0A2V2X049"/>
<comment type="caution">
    <text evidence="2">The sequence shown here is derived from an EMBL/GenBank/DDBJ whole genome shotgun (WGS) entry which is preliminary data.</text>
</comment>
<reference evidence="2 3" key="1">
    <citation type="journal article" date="2018" name="Microb. Genom.">
        <title>Expanding an expanded genome: long-read sequencing of Trypanosoma cruzi.</title>
        <authorList>
            <person name="Berna L."/>
            <person name="Rodriguez M."/>
            <person name="Chiribao M.L."/>
            <person name="Parodi-Talice A."/>
            <person name="Pita S."/>
            <person name="Rijo G."/>
            <person name="Alvarez-Valin F."/>
            <person name="Robello C."/>
        </authorList>
    </citation>
    <scope>NUCLEOTIDE SEQUENCE [LARGE SCALE GENOMIC DNA]</scope>
    <source>
        <strain evidence="2 3">TCC</strain>
    </source>
</reference>
<dbReference type="VEuPathDB" id="TriTrypDB:TCSYLVIO_009296"/>
<evidence type="ECO:0000313" key="3">
    <source>
        <dbReference type="Proteomes" id="UP000246078"/>
    </source>
</evidence>
<dbReference type="InterPro" id="IPR001619">
    <property type="entry name" value="Sec1-like"/>
</dbReference>
<evidence type="ECO:0000256" key="1">
    <source>
        <dbReference type="ARBA" id="ARBA00009884"/>
    </source>
</evidence>
<protein>
    <submittedName>
        <fullName evidence="2">Putative syntaxin binding protein</fullName>
    </submittedName>
</protein>
<accession>A0A2V2X049</accession>
<gene>
    <name evidence="2" type="ORF">C3747_38g156</name>
</gene>